<dbReference type="RefSeq" id="WP_380595231.1">
    <property type="nucleotide sequence ID" value="NZ_JBHSDU010000001.1"/>
</dbReference>
<dbReference type="InterPro" id="IPR013762">
    <property type="entry name" value="Integrase-like_cat_sf"/>
</dbReference>
<dbReference type="Pfam" id="PF00589">
    <property type="entry name" value="Phage_integrase"/>
    <property type="match status" value="1"/>
</dbReference>
<dbReference type="InterPro" id="IPR025166">
    <property type="entry name" value="Integrase_DNA_bind_dom"/>
</dbReference>
<evidence type="ECO:0000313" key="9">
    <source>
        <dbReference type="Proteomes" id="UP001595904"/>
    </source>
</evidence>
<evidence type="ECO:0000256" key="2">
    <source>
        <dbReference type="ARBA" id="ARBA00022908"/>
    </source>
</evidence>
<feature type="domain" description="Tyr recombinase" evidence="6">
    <location>
        <begin position="209"/>
        <end position="389"/>
    </location>
</feature>
<evidence type="ECO:0000256" key="3">
    <source>
        <dbReference type="ARBA" id="ARBA00023125"/>
    </source>
</evidence>
<dbReference type="Pfam" id="PF13356">
    <property type="entry name" value="Arm-DNA-bind_3"/>
    <property type="match status" value="1"/>
</dbReference>
<dbReference type="InterPro" id="IPR053876">
    <property type="entry name" value="Phage_int_M"/>
</dbReference>
<dbReference type="SUPFAM" id="SSF56349">
    <property type="entry name" value="DNA breaking-rejoining enzymes"/>
    <property type="match status" value="1"/>
</dbReference>
<dbReference type="PROSITE" id="PS51898">
    <property type="entry name" value="TYR_RECOMBINASE"/>
    <property type="match status" value="1"/>
</dbReference>
<gene>
    <name evidence="8" type="ORF">ACFPN2_04085</name>
</gene>
<dbReference type="InterPro" id="IPR011010">
    <property type="entry name" value="DNA_brk_join_enz"/>
</dbReference>
<feature type="domain" description="Core-binding (CB)" evidence="7">
    <location>
        <begin position="106"/>
        <end position="185"/>
    </location>
</feature>
<keyword evidence="9" id="KW-1185">Reference proteome</keyword>
<evidence type="ECO:0000313" key="8">
    <source>
        <dbReference type="EMBL" id="MFC4308252.1"/>
    </source>
</evidence>
<dbReference type="InterPro" id="IPR044068">
    <property type="entry name" value="CB"/>
</dbReference>
<dbReference type="InterPro" id="IPR010998">
    <property type="entry name" value="Integrase_recombinase_N"/>
</dbReference>
<reference evidence="9" key="1">
    <citation type="journal article" date="2019" name="Int. J. Syst. Evol. Microbiol.">
        <title>The Global Catalogue of Microorganisms (GCM) 10K type strain sequencing project: providing services to taxonomists for standard genome sequencing and annotation.</title>
        <authorList>
            <consortium name="The Broad Institute Genomics Platform"/>
            <consortium name="The Broad Institute Genome Sequencing Center for Infectious Disease"/>
            <person name="Wu L."/>
            <person name="Ma J."/>
        </authorList>
    </citation>
    <scope>NUCLEOTIDE SEQUENCE [LARGE SCALE GENOMIC DNA]</scope>
    <source>
        <strain evidence="9">CGMCC 1.10759</strain>
    </source>
</reference>
<dbReference type="InterPro" id="IPR038488">
    <property type="entry name" value="Integrase_DNA-bd_sf"/>
</dbReference>
<evidence type="ECO:0000256" key="5">
    <source>
        <dbReference type="PROSITE-ProRule" id="PRU01248"/>
    </source>
</evidence>
<dbReference type="PANTHER" id="PTHR30629">
    <property type="entry name" value="PROPHAGE INTEGRASE"/>
    <property type="match status" value="1"/>
</dbReference>
<dbReference type="Pfam" id="PF22022">
    <property type="entry name" value="Phage_int_M"/>
    <property type="match status" value="1"/>
</dbReference>
<dbReference type="CDD" id="cd00801">
    <property type="entry name" value="INT_P4_C"/>
    <property type="match status" value="1"/>
</dbReference>
<dbReference type="Proteomes" id="UP001595904">
    <property type="component" value="Unassembled WGS sequence"/>
</dbReference>
<evidence type="ECO:0000256" key="4">
    <source>
        <dbReference type="ARBA" id="ARBA00023172"/>
    </source>
</evidence>
<dbReference type="InterPro" id="IPR050808">
    <property type="entry name" value="Phage_Integrase"/>
</dbReference>
<keyword evidence="2" id="KW-0229">DNA integration</keyword>
<organism evidence="8 9">
    <name type="scientific">Steroidobacter flavus</name>
    <dbReference type="NCBI Taxonomy" id="1842136"/>
    <lineage>
        <taxon>Bacteria</taxon>
        <taxon>Pseudomonadati</taxon>
        <taxon>Pseudomonadota</taxon>
        <taxon>Gammaproteobacteria</taxon>
        <taxon>Steroidobacterales</taxon>
        <taxon>Steroidobacteraceae</taxon>
        <taxon>Steroidobacter</taxon>
    </lineage>
</organism>
<accession>A0ABV8SMQ8</accession>
<dbReference type="InterPro" id="IPR002104">
    <property type="entry name" value="Integrase_catalytic"/>
</dbReference>
<dbReference type="EMBL" id="JBHSDU010000001">
    <property type="protein sequence ID" value="MFC4308252.1"/>
    <property type="molecule type" value="Genomic_DNA"/>
</dbReference>
<evidence type="ECO:0000259" key="6">
    <source>
        <dbReference type="PROSITE" id="PS51898"/>
    </source>
</evidence>
<keyword evidence="3 5" id="KW-0238">DNA-binding</keyword>
<protein>
    <submittedName>
        <fullName evidence="8">Tyrosine-type recombinase/integrase</fullName>
    </submittedName>
</protein>
<dbReference type="Gene3D" id="1.10.150.130">
    <property type="match status" value="1"/>
</dbReference>
<dbReference type="PROSITE" id="PS51900">
    <property type="entry name" value="CB"/>
    <property type="match status" value="1"/>
</dbReference>
<proteinExistence type="inferred from homology"/>
<evidence type="ECO:0000256" key="1">
    <source>
        <dbReference type="ARBA" id="ARBA00008857"/>
    </source>
</evidence>
<evidence type="ECO:0000259" key="7">
    <source>
        <dbReference type="PROSITE" id="PS51900"/>
    </source>
</evidence>
<comment type="similarity">
    <text evidence="1">Belongs to the 'phage' integrase family.</text>
</comment>
<name>A0ABV8SMQ8_9GAMM</name>
<keyword evidence="4" id="KW-0233">DNA recombination</keyword>
<dbReference type="Gene3D" id="3.30.160.390">
    <property type="entry name" value="Integrase, DNA-binding domain"/>
    <property type="match status" value="1"/>
</dbReference>
<dbReference type="PANTHER" id="PTHR30629:SF2">
    <property type="entry name" value="PROPHAGE INTEGRASE INTS-RELATED"/>
    <property type="match status" value="1"/>
</dbReference>
<comment type="caution">
    <text evidence="8">The sequence shown here is derived from an EMBL/GenBank/DDBJ whole genome shotgun (WGS) entry which is preliminary data.</text>
</comment>
<dbReference type="Gene3D" id="1.10.443.10">
    <property type="entry name" value="Intergrase catalytic core"/>
    <property type="match status" value="1"/>
</dbReference>
<sequence length="407" mass="46501">MPLTNVQVQNAKPREKDWKLYDEKGLYLLIRAAGHKWWRFKYRYGARADGKPGKAEKNLSLGVFPEVSLKRAREKRDEARRLLAEHIDPSTQRKQEEHQRRVAQLNTFEAVARDWLTKQSWGESHGARNARRLEQHVFPWVGALGVSGIKRVQIKEVLQRIEKTGHIETAYRVLQLIRSIFEYAIAEEICEHSPCLGLSKTLSARPTRHHATITDPKQVGELLKAIDGYGGTFPVACALRLAPLLFVRPGELRKADWSEFDLDGAHPQWRIPAARMKMREQHIVPLAKQAVAILRELQPLTGPTGLVFPGLRSLARPMSENTLNAALRRIGYDKETMTAHGFRSLASSILNEQHWHKDAIERQLAHGERDKIRAAYNHADYLPERRKMMQAWADYLDGLRGQSGPKG</sequence>